<feature type="transmembrane region" description="Helical" evidence="7">
    <location>
        <begin position="488"/>
        <end position="510"/>
    </location>
</feature>
<dbReference type="EMBL" id="JAKRKC020000002">
    <property type="protein sequence ID" value="MCK2218189.1"/>
    <property type="molecule type" value="Genomic_DNA"/>
</dbReference>
<evidence type="ECO:0000256" key="2">
    <source>
        <dbReference type="ARBA" id="ARBA00022448"/>
    </source>
</evidence>
<feature type="transmembrane region" description="Helical" evidence="7">
    <location>
        <begin position="275"/>
        <end position="293"/>
    </location>
</feature>
<evidence type="ECO:0000256" key="1">
    <source>
        <dbReference type="ARBA" id="ARBA00004651"/>
    </source>
</evidence>
<organism evidence="9 10">
    <name type="scientific">Actinomadura luzonensis</name>
    <dbReference type="NCBI Taxonomy" id="2805427"/>
    <lineage>
        <taxon>Bacteria</taxon>
        <taxon>Bacillati</taxon>
        <taxon>Actinomycetota</taxon>
        <taxon>Actinomycetes</taxon>
        <taxon>Streptosporangiales</taxon>
        <taxon>Thermomonosporaceae</taxon>
        <taxon>Actinomadura</taxon>
    </lineage>
</organism>
<feature type="transmembrane region" description="Helical" evidence="7">
    <location>
        <begin position="342"/>
        <end position="361"/>
    </location>
</feature>
<comment type="subcellular location">
    <subcellularLocation>
        <location evidence="1">Cell membrane</location>
        <topology evidence="1">Multi-pass membrane protein</topology>
    </subcellularLocation>
</comment>
<feature type="transmembrane region" description="Helical" evidence="7">
    <location>
        <begin position="59"/>
        <end position="77"/>
    </location>
</feature>
<keyword evidence="3" id="KW-1003">Cell membrane</keyword>
<accession>A0ABT0G0X8</accession>
<proteinExistence type="predicted"/>
<dbReference type="InterPro" id="IPR020846">
    <property type="entry name" value="MFS_dom"/>
</dbReference>
<dbReference type="PROSITE" id="PS50850">
    <property type="entry name" value="MFS"/>
    <property type="match status" value="1"/>
</dbReference>
<feature type="transmembrane region" description="Helical" evidence="7">
    <location>
        <begin position="373"/>
        <end position="395"/>
    </location>
</feature>
<evidence type="ECO:0000256" key="4">
    <source>
        <dbReference type="ARBA" id="ARBA00022692"/>
    </source>
</evidence>
<feature type="transmembrane region" description="Helical" evidence="7">
    <location>
        <begin position="175"/>
        <end position="197"/>
    </location>
</feature>
<feature type="transmembrane region" description="Helical" evidence="7">
    <location>
        <begin position="114"/>
        <end position="139"/>
    </location>
</feature>
<protein>
    <submittedName>
        <fullName evidence="9">MFS transporter</fullName>
    </submittedName>
</protein>
<feature type="transmembrane region" description="Helical" evidence="7">
    <location>
        <begin position="209"/>
        <end position="226"/>
    </location>
</feature>
<dbReference type="CDD" id="cd17321">
    <property type="entry name" value="MFS_MMR_MDR_like"/>
    <property type="match status" value="1"/>
</dbReference>
<feature type="domain" description="Major facilitator superfamily (MFS) profile" evidence="8">
    <location>
        <begin position="23"/>
        <end position="513"/>
    </location>
</feature>
<dbReference type="InterPro" id="IPR036259">
    <property type="entry name" value="MFS_trans_sf"/>
</dbReference>
<evidence type="ECO:0000313" key="10">
    <source>
        <dbReference type="Proteomes" id="UP001317259"/>
    </source>
</evidence>
<keyword evidence="5 7" id="KW-1133">Transmembrane helix</keyword>
<gene>
    <name evidence="9" type="ORF">MF672_031015</name>
</gene>
<sequence length="523" mass="52476">MTRSPADTAPPTTGRAGRREWIGLAVLALPALLASLELTVTHLALPAIGRALAADSAELLWIVDVYAFLLAGSLITMGTLGDRIGRRRLLLIGAAAYGVASVLAAYAPSAGALIAIRALLGISGATLMPSVLSLTVAMFRDPRQRTVAVAIVIASVSAGTAIGPLVGGWLLERFWWGSVFLLGVPLMAPLLALGPALLPERRDAAAGRLDPVSAALSLAAVLPAVYGLKQIAADGPGGLPVLSVAAGLLFAVVFLRRQRALRHPLIDLRLFANRAFSTAVATLALGIFVLWGFNYAFAQYLQLVRGLSPLEAGLWTAPSAVGVIAGSTLASRIVRWTAPGPVIAAGLALAAAGFVVVAQAGTTAGTQALALPVTGAVVVSAGLGPMMALATDMIVGNAPPEQAGAASAISSTAPQLGGALGIALLGSAITAVYRSEMSSADVAGLPSEAVSAARESLGGAVTASHDLPAGLPAAMLLGTARAAFTTGFQLTTVASAASVAGMAVTVAVMLRRGRASRGSGALS</sequence>
<dbReference type="Proteomes" id="UP001317259">
    <property type="component" value="Unassembled WGS sequence"/>
</dbReference>
<feature type="transmembrane region" description="Helical" evidence="7">
    <location>
        <begin position="89"/>
        <end position="108"/>
    </location>
</feature>
<evidence type="ECO:0000256" key="5">
    <source>
        <dbReference type="ARBA" id="ARBA00022989"/>
    </source>
</evidence>
<dbReference type="PANTHER" id="PTHR42718:SF47">
    <property type="entry name" value="METHYL VIOLOGEN RESISTANCE PROTEIN SMVA"/>
    <property type="match status" value="1"/>
</dbReference>
<feature type="transmembrane region" description="Helical" evidence="7">
    <location>
        <begin position="146"/>
        <end position="169"/>
    </location>
</feature>
<evidence type="ECO:0000259" key="8">
    <source>
        <dbReference type="PROSITE" id="PS50850"/>
    </source>
</evidence>
<dbReference type="Pfam" id="PF07690">
    <property type="entry name" value="MFS_1"/>
    <property type="match status" value="1"/>
</dbReference>
<comment type="caution">
    <text evidence="9">The sequence shown here is derived from an EMBL/GenBank/DDBJ whole genome shotgun (WGS) entry which is preliminary data.</text>
</comment>
<evidence type="ECO:0000256" key="7">
    <source>
        <dbReference type="SAM" id="Phobius"/>
    </source>
</evidence>
<dbReference type="PRINTS" id="PR01036">
    <property type="entry name" value="TCRTETB"/>
</dbReference>
<dbReference type="Gene3D" id="1.20.1720.10">
    <property type="entry name" value="Multidrug resistance protein D"/>
    <property type="match status" value="2"/>
</dbReference>
<keyword evidence="10" id="KW-1185">Reference proteome</keyword>
<evidence type="ECO:0000313" key="9">
    <source>
        <dbReference type="EMBL" id="MCK2218189.1"/>
    </source>
</evidence>
<dbReference type="RefSeq" id="WP_242371051.1">
    <property type="nucleotide sequence ID" value="NZ_JAKRKC020000002.1"/>
</dbReference>
<dbReference type="InterPro" id="IPR011701">
    <property type="entry name" value="MFS"/>
</dbReference>
<evidence type="ECO:0000256" key="6">
    <source>
        <dbReference type="ARBA" id="ARBA00023136"/>
    </source>
</evidence>
<name>A0ABT0G0X8_9ACTN</name>
<evidence type="ECO:0000256" key="3">
    <source>
        <dbReference type="ARBA" id="ARBA00022475"/>
    </source>
</evidence>
<feature type="transmembrane region" description="Helical" evidence="7">
    <location>
        <begin position="313"/>
        <end position="330"/>
    </location>
</feature>
<keyword evidence="2" id="KW-0813">Transport</keyword>
<dbReference type="SUPFAM" id="SSF103473">
    <property type="entry name" value="MFS general substrate transporter"/>
    <property type="match status" value="1"/>
</dbReference>
<dbReference type="PANTHER" id="PTHR42718">
    <property type="entry name" value="MAJOR FACILITATOR SUPERFAMILY MULTIDRUG TRANSPORTER MFSC"/>
    <property type="match status" value="1"/>
</dbReference>
<feature type="transmembrane region" description="Helical" evidence="7">
    <location>
        <begin position="238"/>
        <end position="255"/>
    </location>
</feature>
<keyword evidence="6 7" id="KW-0472">Membrane</keyword>
<feature type="transmembrane region" description="Helical" evidence="7">
    <location>
        <begin position="416"/>
        <end position="433"/>
    </location>
</feature>
<reference evidence="9 10" key="1">
    <citation type="submission" date="2022-04" db="EMBL/GenBank/DDBJ databases">
        <title>Genome draft of Actinomadura sp. ATCC 31491.</title>
        <authorList>
            <person name="Shi X."/>
            <person name="Du Y."/>
        </authorList>
    </citation>
    <scope>NUCLEOTIDE SEQUENCE [LARGE SCALE GENOMIC DNA]</scope>
    <source>
        <strain evidence="9 10">ATCC 31491</strain>
    </source>
</reference>
<keyword evidence="4 7" id="KW-0812">Transmembrane</keyword>
<feature type="transmembrane region" description="Helical" evidence="7">
    <location>
        <begin position="21"/>
        <end position="47"/>
    </location>
</feature>